<dbReference type="EMBL" id="GAIX01011398">
    <property type="protein sequence ID" value="JAA81162.1"/>
    <property type="molecule type" value="Transcribed_RNA"/>
</dbReference>
<accession>S4PTV1</accession>
<name>S4PTV1_9NEOP</name>
<reference evidence="2" key="2">
    <citation type="submission" date="2013-05" db="EMBL/GenBank/DDBJ databases">
        <authorList>
            <person name="Carter J.-M."/>
            <person name="Baker S.C."/>
            <person name="Pink R."/>
            <person name="Carter D.R.F."/>
            <person name="Collins A."/>
            <person name="Tomlin J."/>
            <person name="Gibbs M."/>
            <person name="Breuker C.J."/>
        </authorList>
    </citation>
    <scope>NUCLEOTIDE SEQUENCE</scope>
    <source>
        <tissue evidence="2">Ovary</tissue>
    </source>
</reference>
<feature type="non-terminal residue" evidence="2">
    <location>
        <position position="78"/>
    </location>
</feature>
<evidence type="ECO:0000313" key="2">
    <source>
        <dbReference type="EMBL" id="JAA81162.1"/>
    </source>
</evidence>
<sequence>MRTLEDQRNADMSALAEQHKEELVAAQTLSSELQKLLHEAYALLKEKESEKDSLGKSMSEELTKVKTESEKALNEART</sequence>
<dbReference type="AlphaFoldDB" id="S4PTV1"/>
<evidence type="ECO:0000256" key="1">
    <source>
        <dbReference type="SAM" id="MobiDB-lite"/>
    </source>
</evidence>
<reference evidence="2" key="1">
    <citation type="journal article" date="2013" name="BMC Genomics">
        <title>Unscrambling butterfly oogenesis.</title>
        <authorList>
            <person name="Carter J.M."/>
            <person name="Baker S.C."/>
            <person name="Pink R."/>
            <person name="Carter D.R."/>
            <person name="Collins A."/>
            <person name="Tomlin J."/>
            <person name="Gibbs M."/>
            <person name="Breuker C.J."/>
        </authorList>
    </citation>
    <scope>NUCLEOTIDE SEQUENCE</scope>
    <source>
        <tissue evidence="2">Ovary</tissue>
    </source>
</reference>
<protein>
    <submittedName>
        <fullName evidence="2">Uncharacterized protein</fullName>
    </submittedName>
</protein>
<proteinExistence type="predicted"/>
<feature type="region of interest" description="Disordered" evidence="1">
    <location>
        <begin position="47"/>
        <end position="78"/>
    </location>
</feature>
<organism evidence="2">
    <name type="scientific">Pararge aegeria</name>
    <name type="common">speckled wood butterfly</name>
    <dbReference type="NCBI Taxonomy" id="116150"/>
    <lineage>
        <taxon>Eukaryota</taxon>
        <taxon>Metazoa</taxon>
        <taxon>Ecdysozoa</taxon>
        <taxon>Arthropoda</taxon>
        <taxon>Hexapoda</taxon>
        <taxon>Insecta</taxon>
        <taxon>Pterygota</taxon>
        <taxon>Neoptera</taxon>
        <taxon>Endopterygota</taxon>
        <taxon>Lepidoptera</taxon>
        <taxon>Glossata</taxon>
        <taxon>Ditrysia</taxon>
        <taxon>Papilionoidea</taxon>
        <taxon>Nymphalidae</taxon>
        <taxon>Satyrinae</taxon>
        <taxon>Satyrini</taxon>
        <taxon>Parargina</taxon>
        <taxon>Pararge</taxon>
    </lineage>
</organism>